<name>A0A0F9RYN3_9ZZZZ</name>
<reference evidence="1" key="1">
    <citation type="journal article" date="2015" name="Nature">
        <title>Complex archaea that bridge the gap between prokaryotes and eukaryotes.</title>
        <authorList>
            <person name="Spang A."/>
            <person name="Saw J.H."/>
            <person name="Jorgensen S.L."/>
            <person name="Zaremba-Niedzwiedzka K."/>
            <person name="Martijn J."/>
            <person name="Lind A.E."/>
            <person name="van Eijk R."/>
            <person name="Schleper C."/>
            <person name="Guy L."/>
            <person name="Ettema T.J."/>
        </authorList>
    </citation>
    <scope>NUCLEOTIDE SEQUENCE</scope>
</reference>
<organism evidence="1">
    <name type="scientific">marine sediment metagenome</name>
    <dbReference type="NCBI Taxonomy" id="412755"/>
    <lineage>
        <taxon>unclassified sequences</taxon>
        <taxon>metagenomes</taxon>
        <taxon>ecological metagenomes</taxon>
    </lineage>
</organism>
<evidence type="ECO:0000313" key="1">
    <source>
        <dbReference type="EMBL" id="KKN59949.1"/>
    </source>
</evidence>
<proteinExistence type="predicted"/>
<dbReference type="EMBL" id="LAZR01000710">
    <property type="protein sequence ID" value="KKN59949.1"/>
    <property type="molecule type" value="Genomic_DNA"/>
</dbReference>
<comment type="caution">
    <text evidence="1">The sequence shown here is derived from an EMBL/GenBank/DDBJ whole genome shotgun (WGS) entry which is preliminary data.</text>
</comment>
<protein>
    <submittedName>
        <fullName evidence="1">Uncharacterized protein</fullName>
    </submittedName>
</protein>
<sequence>MNTETRKELIDYMSNEFELILSDEGAKDIEDIVAKDYRSVLNNIKRLYVIEGDSKSMIKEVAKILSGATDLLIK</sequence>
<gene>
    <name evidence="1" type="ORF">LCGC14_0536990</name>
</gene>
<dbReference type="AlphaFoldDB" id="A0A0F9RYN3"/>
<accession>A0A0F9RYN3</accession>